<feature type="transmembrane region" description="Helical" evidence="1">
    <location>
        <begin position="37"/>
        <end position="60"/>
    </location>
</feature>
<sequence>MGRECDGEALSRYGTGLRGGPELTARATVATQAGPKLAAWGAIVIITPGAVITGSVVVTVDA</sequence>
<keyword evidence="1" id="KW-0812">Transmembrane</keyword>
<keyword evidence="3" id="KW-1185">Reference proteome</keyword>
<evidence type="ECO:0000313" key="2">
    <source>
        <dbReference type="EMBL" id="MRG94996.1"/>
    </source>
</evidence>
<organism evidence="2 3">
    <name type="scientific">Polyangium spumosum</name>
    <dbReference type="NCBI Taxonomy" id="889282"/>
    <lineage>
        <taxon>Bacteria</taxon>
        <taxon>Pseudomonadati</taxon>
        <taxon>Myxococcota</taxon>
        <taxon>Polyangia</taxon>
        <taxon>Polyangiales</taxon>
        <taxon>Polyangiaceae</taxon>
        <taxon>Polyangium</taxon>
    </lineage>
</organism>
<proteinExistence type="predicted"/>
<evidence type="ECO:0000256" key="1">
    <source>
        <dbReference type="SAM" id="Phobius"/>
    </source>
</evidence>
<dbReference type="RefSeq" id="WP_153821780.1">
    <property type="nucleotide sequence ID" value="NZ_WJIE01000006.1"/>
</dbReference>
<accession>A0A6N7PVX5</accession>
<name>A0A6N7PVX5_9BACT</name>
<dbReference type="Proteomes" id="UP000440224">
    <property type="component" value="Unassembled WGS sequence"/>
</dbReference>
<dbReference type="AlphaFoldDB" id="A0A6N7PVX5"/>
<comment type="caution">
    <text evidence="2">The sequence shown here is derived from an EMBL/GenBank/DDBJ whole genome shotgun (WGS) entry which is preliminary data.</text>
</comment>
<reference evidence="2 3" key="1">
    <citation type="submission" date="2019-10" db="EMBL/GenBank/DDBJ databases">
        <title>A soil myxobacterium in the family Polyangiaceae.</title>
        <authorList>
            <person name="Li Y."/>
            <person name="Wang J."/>
        </authorList>
    </citation>
    <scope>NUCLEOTIDE SEQUENCE [LARGE SCALE GENOMIC DNA]</scope>
    <source>
        <strain evidence="2 3">DSM 14734</strain>
    </source>
</reference>
<keyword evidence="1" id="KW-0472">Membrane</keyword>
<protein>
    <submittedName>
        <fullName evidence="2">Uncharacterized protein</fullName>
    </submittedName>
</protein>
<evidence type="ECO:0000313" key="3">
    <source>
        <dbReference type="Proteomes" id="UP000440224"/>
    </source>
</evidence>
<keyword evidence="1" id="KW-1133">Transmembrane helix</keyword>
<dbReference type="EMBL" id="WJIE01000006">
    <property type="protein sequence ID" value="MRG94996.1"/>
    <property type="molecule type" value="Genomic_DNA"/>
</dbReference>
<gene>
    <name evidence="2" type="ORF">GF068_24195</name>
</gene>